<comment type="caution">
    <text evidence="2">The sequence shown here is derived from an EMBL/GenBank/DDBJ whole genome shotgun (WGS) entry which is preliminary data.</text>
</comment>
<reference evidence="2" key="1">
    <citation type="submission" date="2023-02" db="EMBL/GenBank/DDBJ databases">
        <title>Actinokineospora globicatena NBRC 15670.</title>
        <authorList>
            <person name="Ichikawa N."/>
            <person name="Sato H."/>
            <person name="Tonouchi N."/>
        </authorList>
    </citation>
    <scope>NUCLEOTIDE SEQUENCE</scope>
    <source>
        <strain evidence="2">NBRC 15670</strain>
    </source>
</reference>
<dbReference type="Proteomes" id="UP001165042">
    <property type="component" value="Unassembled WGS sequence"/>
</dbReference>
<dbReference type="AlphaFoldDB" id="A0A9W6V5E7"/>
<name>A0A9W6V5E7_9PSEU</name>
<keyword evidence="1" id="KW-1133">Transmembrane helix</keyword>
<dbReference type="RefSeq" id="WP_285608106.1">
    <property type="nucleotide sequence ID" value="NZ_BSSD01000001.1"/>
</dbReference>
<organism evidence="2 3">
    <name type="scientific">Actinokineospora globicatena</name>
    <dbReference type="NCBI Taxonomy" id="103729"/>
    <lineage>
        <taxon>Bacteria</taxon>
        <taxon>Bacillati</taxon>
        <taxon>Actinomycetota</taxon>
        <taxon>Actinomycetes</taxon>
        <taxon>Pseudonocardiales</taxon>
        <taxon>Pseudonocardiaceae</taxon>
        <taxon>Actinokineospora</taxon>
    </lineage>
</organism>
<evidence type="ECO:0000256" key="1">
    <source>
        <dbReference type="SAM" id="Phobius"/>
    </source>
</evidence>
<evidence type="ECO:0000313" key="3">
    <source>
        <dbReference type="Proteomes" id="UP001165042"/>
    </source>
</evidence>
<evidence type="ECO:0000313" key="2">
    <source>
        <dbReference type="EMBL" id="GLW90260.1"/>
    </source>
</evidence>
<keyword evidence="1" id="KW-0472">Membrane</keyword>
<keyword evidence="3" id="KW-1185">Reference proteome</keyword>
<keyword evidence="1" id="KW-0812">Transmembrane</keyword>
<sequence length="409" mass="44212">MVHNRVDNASGHVVQARVIHGDVTFSSANNHDIRLAVRHHDREVALAVGERTSLDVTVRNASSQPRDVEFDLDGVPGLQWVITTRRGVAATSVSLAAGETVDLRLKVWCTPLRPTVGPAQLRVMATTDRKAWWRSDPKPVLVVASAEVEVSLDFAQVAKPGEYSGSLTLRNVGNTQVRVIPRRQTGRAEDGKNWLPADAVEFDSAAVVLTPDATATIDIRVTIPSWKPGVTTWHVPVEVDTGRPEVRTRGLPLRITQHDPAADLRRWVGTRRSVSQGALVLGAVIMLVAGIVLASGGSEPAELTFASSVPCGDAEKRVVALESLTKEEFDADGRVILDYDKRALRTPPSGQSTRWSSYQVQLSSRVALCDKGAAGEFQYFVWLGPVPIADIPALCADLGRVPGVSCNQL</sequence>
<gene>
    <name evidence="2" type="ORF">Aglo03_10760</name>
</gene>
<dbReference type="EMBL" id="BSSD01000001">
    <property type="protein sequence ID" value="GLW90260.1"/>
    <property type="molecule type" value="Genomic_DNA"/>
</dbReference>
<proteinExistence type="predicted"/>
<accession>A0A9W6V5E7</accession>
<feature type="transmembrane region" description="Helical" evidence="1">
    <location>
        <begin position="274"/>
        <end position="294"/>
    </location>
</feature>
<protein>
    <submittedName>
        <fullName evidence="2">Uncharacterized protein</fullName>
    </submittedName>
</protein>